<reference evidence="8 9" key="1">
    <citation type="submission" date="2020-08" db="EMBL/GenBank/DDBJ databases">
        <title>Genomic Encyclopedia of Type Strains, Phase IV (KMG-V): Genome sequencing to study the core and pangenomes of soil and plant-associated prokaryotes.</title>
        <authorList>
            <person name="Whitman W."/>
        </authorList>
    </citation>
    <scope>NUCLEOTIDE SEQUENCE [LARGE SCALE GENOMIC DNA]</scope>
    <source>
        <strain evidence="8 9">34/80</strain>
    </source>
</reference>
<evidence type="ECO:0000256" key="3">
    <source>
        <dbReference type="ARBA" id="ARBA00023125"/>
    </source>
</evidence>
<dbReference type="PANTHER" id="PTHR30349:SF41">
    <property type="entry name" value="INTEGRASE_RECOMBINASE PROTEIN MJ0367-RELATED"/>
    <property type="match status" value="1"/>
</dbReference>
<sequence>MARVRIKEGGVVVHSETETFDREPAARLWMKTREAELAQPGALAKLRAPDPTFAETIQKYVAEYRKGIGKTKAQVLNAVAATSLAKRRGSTITSADWVQFAKDLGVLPQTADNYLSHISAVYQLARPAWGYQLDAQVISDARKVCKALGLTSKSRQRDRRPTLDELDKLMTLFGNRRKGSIPMQEIVAYAIFSTRRQDEITRQTFEDLDEAHPDIWVRDMKHPGEKSGNDVRCDLTPEALAIILSRRKAPEQKGRIFPYDSGTISRVFTDACTLLGIEDLHFHDLRHDGISRLFELGWNIPNVASVSGHRTWSSLRRYTHIRHRNDKYAGWPWLEKLGIRSTTTEEQP</sequence>
<feature type="domain" description="Tyr recombinase" evidence="6">
    <location>
        <begin position="156"/>
        <end position="332"/>
    </location>
</feature>
<evidence type="ECO:0000256" key="2">
    <source>
        <dbReference type="ARBA" id="ARBA00022908"/>
    </source>
</evidence>
<dbReference type="GO" id="GO:0003677">
    <property type="term" value="F:DNA binding"/>
    <property type="evidence" value="ECO:0007669"/>
    <property type="project" value="UniProtKB-UniRule"/>
</dbReference>
<dbReference type="SUPFAM" id="SSF56349">
    <property type="entry name" value="DNA breaking-rejoining enzymes"/>
    <property type="match status" value="1"/>
</dbReference>
<dbReference type="PANTHER" id="PTHR30349">
    <property type="entry name" value="PHAGE INTEGRASE-RELATED"/>
    <property type="match status" value="1"/>
</dbReference>
<name>A0A840FQ02_9BURK</name>
<dbReference type="AlphaFoldDB" id="A0A840FQ02"/>
<organism evidence="8 9">
    <name type="scientific">Variovorax guangxiensis</name>
    <dbReference type="NCBI Taxonomy" id="1775474"/>
    <lineage>
        <taxon>Bacteria</taxon>
        <taxon>Pseudomonadati</taxon>
        <taxon>Pseudomonadota</taxon>
        <taxon>Betaproteobacteria</taxon>
        <taxon>Burkholderiales</taxon>
        <taxon>Comamonadaceae</taxon>
        <taxon>Variovorax</taxon>
    </lineage>
</organism>
<dbReference type="InterPro" id="IPR044068">
    <property type="entry name" value="CB"/>
</dbReference>
<keyword evidence="3 5" id="KW-0238">DNA-binding</keyword>
<dbReference type="InterPro" id="IPR011010">
    <property type="entry name" value="DNA_brk_join_enz"/>
</dbReference>
<dbReference type="GO" id="GO:0006310">
    <property type="term" value="P:DNA recombination"/>
    <property type="evidence" value="ECO:0007669"/>
    <property type="project" value="UniProtKB-KW"/>
</dbReference>
<dbReference type="Proteomes" id="UP000524450">
    <property type="component" value="Unassembled WGS sequence"/>
</dbReference>
<protein>
    <submittedName>
        <fullName evidence="8">Integrase</fullName>
    </submittedName>
</protein>
<keyword evidence="2" id="KW-0229">DNA integration</keyword>
<dbReference type="RefSeq" id="WP_184638661.1">
    <property type="nucleotide sequence ID" value="NZ_JACIFZ010000002.1"/>
</dbReference>
<comment type="caution">
    <text evidence="8">The sequence shown here is derived from an EMBL/GenBank/DDBJ whole genome shotgun (WGS) entry which is preliminary data.</text>
</comment>
<gene>
    <name evidence="8" type="ORF">GGD71_002975</name>
</gene>
<evidence type="ECO:0000313" key="8">
    <source>
        <dbReference type="EMBL" id="MBB4222215.1"/>
    </source>
</evidence>
<dbReference type="GO" id="GO:0015074">
    <property type="term" value="P:DNA integration"/>
    <property type="evidence" value="ECO:0007669"/>
    <property type="project" value="UniProtKB-KW"/>
</dbReference>
<comment type="similarity">
    <text evidence="1">Belongs to the 'phage' integrase family.</text>
</comment>
<evidence type="ECO:0000256" key="5">
    <source>
        <dbReference type="PROSITE-ProRule" id="PRU01248"/>
    </source>
</evidence>
<proteinExistence type="inferred from homology"/>
<evidence type="ECO:0000313" key="9">
    <source>
        <dbReference type="Proteomes" id="UP000524450"/>
    </source>
</evidence>
<dbReference type="InterPro" id="IPR013762">
    <property type="entry name" value="Integrase-like_cat_sf"/>
</dbReference>
<dbReference type="PROSITE" id="PS51898">
    <property type="entry name" value="TYR_RECOMBINASE"/>
    <property type="match status" value="1"/>
</dbReference>
<dbReference type="InterPro" id="IPR002104">
    <property type="entry name" value="Integrase_catalytic"/>
</dbReference>
<dbReference type="Gene3D" id="1.10.443.10">
    <property type="entry name" value="Intergrase catalytic core"/>
    <property type="match status" value="1"/>
</dbReference>
<evidence type="ECO:0000259" key="7">
    <source>
        <dbReference type="PROSITE" id="PS51900"/>
    </source>
</evidence>
<evidence type="ECO:0000259" key="6">
    <source>
        <dbReference type="PROSITE" id="PS51898"/>
    </source>
</evidence>
<accession>A0A840FQ02</accession>
<dbReference type="CDD" id="cd00796">
    <property type="entry name" value="INT_Rci_Hp1_C"/>
    <property type="match status" value="1"/>
</dbReference>
<feature type="domain" description="Core-binding (CB)" evidence="7">
    <location>
        <begin position="51"/>
        <end position="126"/>
    </location>
</feature>
<dbReference type="Pfam" id="PF00589">
    <property type="entry name" value="Phage_integrase"/>
    <property type="match status" value="1"/>
</dbReference>
<dbReference type="InterPro" id="IPR050090">
    <property type="entry name" value="Tyrosine_recombinase_XerCD"/>
</dbReference>
<evidence type="ECO:0000256" key="4">
    <source>
        <dbReference type="ARBA" id="ARBA00023172"/>
    </source>
</evidence>
<keyword evidence="4" id="KW-0233">DNA recombination</keyword>
<dbReference type="EMBL" id="JACIFZ010000002">
    <property type="protein sequence ID" value="MBB4222215.1"/>
    <property type="molecule type" value="Genomic_DNA"/>
</dbReference>
<dbReference type="PROSITE" id="PS51900">
    <property type="entry name" value="CB"/>
    <property type="match status" value="1"/>
</dbReference>
<evidence type="ECO:0000256" key="1">
    <source>
        <dbReference type="ARBA" id="ARBA00008857"/>
    </source>
</evidence>